<evidence type="ECO:0000313" key="1">
    <source>
        <dbReference type="EMBL" id="KIK28395.1"/>
    </source>
</evidence>
<dbReference type="Gene3D" id="1.25.40.10">
    <property type="entry name" value="Tetratricopeptide repeat domain"/>
    <property type="match status" value="1"/>
</dbReference>
<organism evidence="1 2">
    <name type="scientific">Pisolithus microcarpus 441</name>
    <dbReference type="NCBI Taxonomy" id="765257"/>
    <lineage>
        <taxon>Eukaryota</taxon>
        <taxon>Fungi</taxon>
        <taxon>Dikarya</taxon>
        <taxon>Basidiomycota</taxon>
        <taxon>Agaricomycotina</taxon>
        <taxon>Agaricomycetes</taxon>
        <taxon>Agaricomycetidae</taxon>
        <taxon>Boletales</taxon>
        <taxon>Sclerodermatineae</taxon>
        <taxon>Pisolithaceae</taxon>
        <taxon>Pisolithus</taxon>
    </lineage>
</organism>
<dbReference type="AlphaFoldDB" id="A0A0C9YTW8"/>
<gene>
    <name evidence="1" type="ORF">PISMIDRAFT_580537</name>
</gene>
<dbReference type="OrthoDB" id="3149711at2759"/>
<dbReference type="Proteomes" id="UP000054018">
    <property type="component" value="Unassembled WGS sequence"/>
</dbReference>
<reference evidence="1 2" key="1">
    <citation type="submission" date="2014-04" db="EMBL/GenBank/DDBJ databases">
        <authorList>
            <consortium name="DOE Joint Genome Institute"/>
            <person name="Kuo A."/>
            <person name="Kohler A."/>
            <person name="Costa M.D."/>
            <person name="Nagy L.G."/>
            <person name="Floudas D."/>
            <person name="Copeland A."/>
            <person name="Barry K.W."/>
            <person name="Cichocki N."/>
            <person name="Veneault-Fourrey C."/>
            <person name="LaButti K."/>
            <person name="Lindquist E.A."/>
            <person name="Lipzen A."/>
            <person name="Lundell T."/>
            <person name="Morin E."/>
            <person name="Murat C."/>
            <person name="Sun H."/>
            <person name="Tunlid A."/>
            <person name="Henrissat B."/>
            <person name="Grigoriev I.V."/>
            <person name="Hibbett D.S."/>
            <person name="Martin F."/>
            <person name="Nordberg H.P."/>
            <person name="Cantor M.N."/>
            <person name="Hua S.X."/>
        </authorList>
    </citation>
    <scope>NUCLEOTIDE SEQUENCE [LARGE SCALE GENOMIC DNA]</scope>
    <source>
        <strain evidence="1 2">441</strain>
    </source>
</reference>
<name>A0A0C9YTW8_9AGAM</name>
<proteinExistence type="predicted"/>
<reference evidence="2" key="2">
    <citation type="submission" date="2015-01" db="EMBL/GenBank/DDBJ databases">
        <title>Evolutionary Origins and Diversification of the Mycorrhizal Mutualists.</title>
        <authorList>
            <consortium name="DOE Joint Genome Institute"/>
            <consortium name="Mycorrhizal Genomics Consortium"/>
            <person name="Kohler A."/>
            <person name="Kuo A."/>
            <person name="Nagy L.G."/>
            <person name="Floudas D."/>
            <person name="Copeland A."/>
            <person name="Barry K.W."/>
            <person name="Cichocki N."/>
            <person name="Veneault-Fourrey C."/>
            <person name="LaButti K."/>
            <person name="Lindquist E.A."/>
            <person name="Lipzen A."/>
            <person name="Lundell T."/>
            <person name="Morin E."/>
            <person name="Murat C."/>
            <person name="Riley R."/>
            <person name="Ohm R."/>
            <person name="Sun H."/>
            <person name="Tunlid A."/>
            <person name="Henrissat B."/>
            <person name="Grigoriev I.V."/>
            <person name="Hibbett D.S."/>
            <person name="Martin F."/>
        </authorList>
    </citation>
    <scope>NUCLEOTIDE SEQUENCE [LARGE SCALE GENOMIC DNA]</scope>
    <source>
        <strain evidence="2">441</strain>
    </source>
</reference>
<dbReference type="STRING" id="765257.A0A0C9YTW8"/>
<accession>A0A0C9YTW8</accession>
<dbReference type="EMBL" id="KN833692">
    <property type="protein sequence ID" value="KIK28395.1"/>
    <property type="molecule type" value="Genomic_DNA"/>
</dbReference>
<dbReference type="HOGENOM" id="CLU_033251_0_0_1"/>
<protein>
    <submittedName>
        <fullName evidence="1">Unplaced genomic scaffold scaffold_8, whole genome shotgun sequence</fullName>
    </submittedName>
</protein>
<evidence type="ECO:0000313" key="2">
    <source>
        <dbReference type="Proteomes" id="UP000054018"/>
    </source>
</evidence>
<dbReference type="InterPro" id="IPR011990">
    <property type="entry name" value="TPR-like_helical_dom_sf"/>
</dbReference>
<keyword evidence="2" id="KW-1185">Reference proteome</keyword>
<sequence>MVYCLALFGQNIGTSENYQHTGFVVAAKLRDCCNCYSCMLHHAAHLVSTSSVTPSSLILQAVAARAWARRAHISNIRSTARRKLDTSGVWNHGLISSRCPHKPGVTGPPLMQGPVGVRPIDPDTLFEFETNWVDLGEADSMRCLDLPVESTPSVTSTSQKNVVVPQFPAPASRKSLYQTLLRIASSSSHSMKTAMNYHFHCPKALRSARSYNFLINLAIRHAAFGTAMRLLLAMREERIPPNMETWKLIVRWLVRTGRWDEAQVRVSHITRRLLGRQPESSNQTYPHTIPLPLWLELFGSQKRGALRYHVRSGPTDIARHEKCSPQGSTGMNLRPCPSHISPAAAMFRYQVLMRALPLFTSEIHPRVILILSRTMIGTGYRELAYSMISSYLKNLPSRIRPCHRRTILNIVHLHMYTLPIKQGLSRHFAQRRILFNFLGVCPSIKPSPMSLFLLLGSLRGSRRCGTLALRCLRKFREQWGPHIESGMVRRRVVDLALKEGRLDAAEDILQRERMARRVKRGWKLQTEVLGDPCPRTLFKVQRRRPLRNYFGHEGVENRRWLLLEKKFLRMKERRRPENQPLL</sequence>